<dbReference type="Pfam" id="PF05368">
    <property type="entry name" value="NmrA"/>
    <property type="match status" value="1"/>
</dbReference>
<dbReference type="InterPro" id="IPR051604">
    <property type="entry name" value="Ergot_Alk_Oxidoreductase"/>
</dbReference>
<dbReference type="Gene3D" id="3.40.50.720">
    <property type="entry name" value="NAD(P)-binding Rossmann-like Domain"/>
    <property type="match status" value="1"/>
</dbReference>
<dbReference type="PANTHER" id="PTHR43162:SF1">
    <property type="entry name" value="PRESTALK A DIFFERENTIATION PROTEIN A"/>
    <property type="match status" value="1"/>
</dbReference>
<accession>A0A5N5W3R0</accession>
<dbReference type="EMBL" id="VOKX01000094">
    <property type="protein sequence ID" value="KAB7837771.1"/>
    <property type="molecule type" value="Genomic_DNA"/>
</dbReference>
<dbReference type="PANTHER" id="PTHR43162">
    <property type="match status" value="1"/>
</dbReference>
<dbReference type="SUPFAM" id="SSF51735">
    <property type="entry name" value="NAD(P)-binding Rossmann-fold domains"/>
    <property type="match status" value="1"/>
</dbReference>
<dbReference type="Gene3D" id="3.90.25.10">
    <property type="entry name" value="UDP-galactose 4-epimerase, domain 1"/>
    <property type="match status" value="1"/>
</dbReference>
<evidence type="ECO:0000313" key="2">
    <source>
        <dbReference type="EMBL" id="KAB7837771.1"/>
    </source>
</evidence>
<evidence type="ECO:0000313" key="3">
    <source>
        <dbReference type="Proteomes" id="UP000327000"/>
    </source>
</evidence>
<evidence type="ECO:0000259" key="1">
    <source>
        <dbReference type="Pfam" id="PF05368"/>
    </source>
</evidence>
<protein>
    <submittedName>
        <fullName evidence="2">SDR family NAD(P)-dependent oxidoreductase</fullName>
    </submittedName>
</protein>
<proteinExistence type="predicted"/>
<dbReference type="AlphaFoldDB" id="A0A5N5W3R0"/>
<sequence>MTDSLTPSPDSPDPRPVLVLGATGKTGRRVVRELRAAGVPVRAASRSGEVRFDWTDPAGWSGALDGASAVYLVAPDEGYEAVPEFTARAVRAGVGRFVALSGRGIEHVGPDFGQGMATAEEAVRASGVEWAVLRANNFNQNFDEDLWRGPLLDGRLALPIGDVPEPFVDADDVAAVAAALLTRTAHTDGVTEVSGPRPLTFDEAVKVMGRAAGREMAYVELTPAEYRAELSAAGLPEPAVRALDALFALHREGHTATVTDGVRQVLGREPLDFETYAERAAAAGAWR</sequence>
<keyword evidence="3" id="KW-1185">Reference proteome</keyword>
<dbReference type="RefSeq" id="WP_152264790.1">
    <property type="nucleotide sequence ID" value="NZ_VOKX01000094.1"/>
</dbReference>
<gene>
    <name evidence="2" type="ORF">FRZ00_22715</name>
</gene>
<name>A0A5N5W3R0_STRMB</name>
<dbReference type="Proteomes" id="UP000327000">
    <property type="component" value="Unassembled WGS sequence"/>
</dbReference>
<dbReference type="OrthoDB" id="3250520at2"/>
<dbReference type="InterPro" id="IPR036291">
    <property type="entry name" value="NAD(P)-bd_dom_sf"/>
</dbReference>
<feature type="domain" description="NmrA-like" evidence="1">
    <location>
        <begin position="17"/>
        <end position="252"/>
    </location>
</feature>
<reference evidence="2 3" key="1">
    <citation type="journal article" date="2019" name="Microb. Cell Fact.">
        <title>Exploring novel herbicidin analogues by transcriptional regulator overexpression and MS/MS molecular networking.</title>
        <authorList>
            <person name="Shi Y."/>
            <person name="Gu R."/>
            <person name="Li Y."/>
            <person name="Wang X."/>
            <person name="Ren W."/>
            <person name="Li X."/>
            <person name="Wang L."/>
            <person name="Xie Y."/>
            <person name="Hong B."/>
        </authorList>
    </citation>
    <scope>NUCLEOTIDE SEQUENCE [LARGE SCALE GENOMIC DNA]</scope>
    <source>
        <strain evidence="2 3">US-43</strain>
    </source>
</reference>
<organism evidence="2 3">
    <name type="scientific">Streptomyces mobaraensis</name>
    <name type="common">Streptoverticillium mobaraense</name>
    <dbReference type="NCBI Taxonomy" id="35621"/>
    <lineage>
        <taxon>Bacteria</taxon>
        <taxon>Bacillati</taxon>
        <taxon>Actinomycetota</taxon>
        <taxon>Actinomycetes</taxon>
        <taxon>Kitasatosporales</taxon>
        <taxon>Streptomycetaceae</taxon>
        <taxon>Streptomyces</taxon>
    </lineage>
</organism>
<comment type="caution">
    <text evidence="2">The sequence shown here is derived from an EMBL/GenBank/DDBJ whole genome shotgun (WGS) entry which is preliminary data.</text>
</comment>
<dbReference type="InterPro" id="IPR008030">
    <property type="entry name" value="NmrA-like"/>
</dbReference>